<dbReference type="InterPro" id="IPR002577">
    <property type="entry name" value="HTH_HxlR"/>
</dbReference>
<dbReference type="Gene3D" id="1.10.10.10">
    <property type="entry name" value="Winged helix-like DNA-binding domain superfamily/Winged helix DNA-binding domain"/>
    <property type="match status" value="2"/>
</dbReference>
<sequence length="326" mass="36077">MTPRPATADGPAEPLVHPPDRPTRLAPGGTNAVGYTLGLVSDEWNLLILRYAMAGARRYADWRDALPISHAVLTRRLAYLTEMGVFERTRYQGGNRLAYTLTKRGRDLWPVLLAIWAWEAAWVPVHVERLPRMVHRGCGREFTPVLECAACGRPVEPRDVAGAFGPSGSWSRSVPAASTRRRSESTGTAGMFPETMALIGNRWSAAILGAAFLGARRFRDFAQWLGAPPSIVSARLRTFCELGVFAQEPNPERPDWHTYRLTKKGRAFFPVAMTALAWGQRWFRAPEGPALVFTHRACGQDFHGRLACDQCASPLRGSEVLVESPS</sequence>
<dbReference type="InterPro" id="IPR036390">
    <property type="entry name" value="WH_DNA-bd_sf"/>
</dbReference>
<dbReference type="InterPro" id="IPR036388">
    <property type="entry name" value="WH-like_DNA-bd_sf"/>
</dbReference>
<dbReference type="OrthoDB" id="5183359at2"/>
<dbReference type="PANTHER" id="PTHR33204:SF18">
    <property type="entry name" value="TRANSCRIPTIONAL REGULATORY PROTEIN"/>
    <property type="match status" value="1"/>
</dbReference>
<feature type="domain" description="HTH hxlR-type" evidence="5">
    <location>
        <begin position="26"/>
        <end position="127"/>
    </location>
</feature>
<accession>A0A543IPE8</accession>
<keyword evidence="2" id="KW-0238">DNA-binding</keyword>
<name>A0A543IPE8_9ACTN</name>
<reference evidence="6 7" key="1">
    <citation type="submission" date="2019-06" db="EMBL/GenBank/DDBJ databases">
        <title>Sequencing the genomes of 1000 actinobacteria strains.</title>
        <authorList>
            <person name="Klenk H.-P."/>
        </authorList>
    </citation>
    <scope>NUCLEOTIDE SEQUENCE [LARGE SCALE GENOMIC DNA]</scope>
    <source>
        <strain evidence="6 7">DSM 43186</strain>
    </source>
</reference>
<dbReference type="EMBL" id="VFPQ01000002">
    <property type="protein sequence ID" value="TQM72457.1"/>
    <property type="molecule type" value="Genomic_DNA"/>
</dbReference>
<evidence type="ECO:0000256" key="3">
    <source>
        <dbReference type="ARBA" id="ARBA00023163"/>
    </source>
</evidence>
<protein>
    <submittedName>
        <fullName evidence="6">HxlR family transcriptional regulator</fullName>
    </submittedName>
</protein>
<evidence type="ECO:0000256" key="1">
    <source>
        <dbReference type="ARBA" id="ARBA00023015"/>
    </source>
</evidence>
<gene>
    <name evidence="6" type="ORF">FHX40_4597</name>
</gene>
<evidence type="ECO:0000256" key="2">
    <source>
        <dbReference type="ARBA" id="ARBA00023125"/>
    </source>
</evidence>
<dbReference type="PROSITE" id="PS51118">
    <property type="entry name" value="HTH_HXLR"/>
    <property type="match status" value="2"/>
</dbReference>
<keyword evidence="1" id="KW-0805">Transcription regulation</keyword>
<evidence type="ECO:0000313" key="6">
    <source>
        <dbReference type="EMBL" id="TQM72457.1"/>
    </source>
</evidence>
<keyword evidence="3" id="KW-0804">Transcription</keyword>
<feature type="domain" description="HTH hxlR-type" evidence="5">
    <location>
        <begin position="189"/>
        <end position="287"/>
    </location>
</feature>
<feature type="region of interest" description="Disordered" evidence="4">
    <location>
        <begin position="162"/>
        <end position="187"/>
    </location>
</feature>
<evidence type="ECO:0000259" key="5">
    <source>
        <dbReference type="PROSITE" id="PS51118"/>
    </source>
</evidence>
<dbReference type="Proteomes" id="UP000319213">
    <property type="component" value="Unassembled WGS sequence"/>
</dbReference>
<dbReference type="Pfam" id="PF01638">
    <property type="entry name" value="HxlR"/>
    <property type="match status" value="2"/>
</dbReference>
<comment type="caution">
    <text evidence="6">The sequence shown here is derived from an EMBL/GenBank/DDBJ whole genome shotgun (WGS) entry which is preliminary data.</text>
</comment>
<dbReference type="GO" id="GO:0003677">
    <property type="term" value="F:DNA binding"/>
    <property type="evidence" value="ECO:0007669"/>
    <property type="project" value="UniProtKB-KW"/>
</dbReference>
<organism evidence="6 7">
    <name type="scientific">Thermopolyspora flexuosa</name>
    <dbReference type="NCBI Taxonomy" id="103836"/>
    <lineage>
        <taxon>Bacteria</taxon>
        <taxon>Bacillati</taxon>
        <taxon>Actinomycetota</taxon>
        <taxon>Actinomycetes</taxon>
        <taxon>Streptosporangiales</taxon>
        <taxon>Streptosporangiaceae</taxon>
        <taxon>Thermopolyspora</taxon>
    </lineage>
</organism>
<feature type="region of interest" description="Disordered" evidence="4">
    <location>
        <begin position="1"/>
        <end position="27"/>
    </location>
</feature>
<dbReference type="RefSeq" id="WP_142262016.1">
    <property type="nucleotide sequence ID" value="NZ_BMPV01000002.1"/>
</dbReference>
<proteinExistence type="predicted"/>
<dbReference type="SUPFAM" id="SSF46785">
    <property type="entry name" value="Winged helix' DNA-binding domain"/>
    <property type="match status" value="2"/>
</dbReference>
<evidence type="ECO:0000256" key="4">
    <source>
        <dbReference type="SAM" id="MobiDB-lite"/>
    </source>
</evidence>
<dbReference type="AlphaFoldDB" id="A0A543IPE8"/>
<evidence type="ECO:0000313" key="7">
    <source>
        <dbReference type="Proteomes" id="UP000319213"/>
    </source>
</evidence>
<dbReference type="PANTHER" id="PTHR33204">
    <property type="entry name" value="TRANSCRIPTIONAL REGULATOR, MARR FAMILY"/>
    <property type="match status" value="1"/>
</dbReference>
<keyword evidence="7" id="KW-1185">Reference proteome</keyword>